<proteinExistence type="predicted"/>
<evidence type="ECO:0000313" key="2">
    <source>
        <dbReference type="Proteomes" id="UP000054988"/>
    </source>
</evidence>
<reference evidence="1 2" key="1">
    <citation type="submission" date="2015-12" db="EMBL/GenBank/DDBJ databases">
        <title>Draft genome sequence of Moniliophthora roreri, the causal agent of frosty pod rot of cacao.</title>
        <authorList>
            <person name="Aime M.C."/>
            <person name="Diaz-Valderrama J.R."/>
            <person name="Kijpornyongpan T."/>
            <person name="Phillips-Mora W."/>
        </authorList>
    </citation>
    <scope>NUCLEOTIDE SEQUENCE [LARGE SCALE GENOMIC DNA]</scope>
    <source>
        <strain evidence="1 2">MCA 2952</strain>
    </source>
</reference>
<comment type="caution">
    <text evidence="1">The sequence shown here is derived from an EMBL/GenBank/DDBJ whole genome shotgun (WGS) entry which is preliminary data.</text>
</comment>
<dbReference type="AlphaFoldDB" id="A0A0W0FDV6"/>
<gene>
    <name evidence="1" type="ORF">WG66_12869</name>
</gene>
<accession>A0A0W0FDV6</accession>
<protein>
    <submittedName>
        <fullName evidence="1">Uncharacterized protein</fullName>
    </submittedName>
</protein>
<dbReference type="Proteomes" id="UP000054988">
    <property type="component" value="Unassembled WGS sequence"/>
</dbReference>
<organism evidence="1 2">
    <name type="scientific">Moniliophthora roreri</name>
    <name type="common">Frosty pod rot fungus</name>
    <name type="synonym">Monilia roreri</name>
    <dbReference type="NCBI Taxonomy" id="221103"/>
    <lineage>
        <taxon>Eukaryota</taxon>
        <taxon>Fungi</taxon>
        <taxon>Dikarya</taxon>
        <taxon>Basidiomycota</taxon>
        <taxon>Agaricomycotina</taxon>
        <taxon>Agaricomycetes</taxon>
        <taxon>Agaricomycetidae</taxon>
        <taxon>Agaricales</taxon>
        <taxon>Marasmiineae</taxon>
        <taxon>Marasmiaceae</taxon>
        <taxon>Moniliophthora</taxon>
    </lineage>
</organism>
<dbReference type="EMBL" id="LATX01002064">
    <property type="protein sequence ID" value="KTB34540.1"/>
    <property type="molecule type" value="Genomic_DNA"/>
</dbReference>
<evidence type="ECO:0000313" key="1">
    <source>
        <dbReference type="EMBL" id="KTB34540.1"/>
    </source>
</evidence>
<sequence length="245" mass="27003">MPTVKPRRIKLEIWFPLLNTTTTLGSGSSDDSINLLCQEDSIHALPLTVTVVKLFKPISAATLPLVKPVDPSLTVKSPAQPILKLGDRRMGERDSCVEASGPWSPAREQLLRKMFKGLPSLAPSQQAEILDPQNYSLCNRFYGTVLYRITPTDTPLLHDIVDFAPGILLEYIDGPTLDEQTIGYNLTGADTDDIFREALDAMRCIRTTPIMTLGFKTSWSVDGRSFGQLKLLSSTLVSQKSVLKA</sequence>
<name>A0A0W0FDV6_MONRR</name>